<feature type="domain" description="Reverse transcriptase Ty1/copia-type" evidence="2">
    <location>
        <begin position="671"/>
        <end position="913"/>
    </location>
</feature>
<feature type="compositionally biased region" description="Low complexity" evidence="1">
    <location>
        <begin position="564"/>
        <end position="593"/>
    </location>
</feature>
<dbReference type="Proteomes" id="UP001231189">
    <property type="component" value="Unassembled WGS sequence"/>
</dbReference>
<dbReference type="Pfam" id="PF07727">
    <property type="entry name" value="RVT_2"/>
    <property type="match status" value="1"/>
</dbReference>
<feature type="compositionally biased region" description="Polar residues" evidence="1">
    <location>
        <begin position="308"/>
        <end position="317"/>
    </location>
</feature>
<evidence type="ECO:0000313" key="4">
    <source>
        <dbReference type="Proteomes" id="UP001231189"/>
    </source>
</evidence>
<feature type="region of interest" description="Disordered" evidence="1">
    <location>
        <begin position="269"/>
        <end position="343"/>
    </location>
</feature>
<gene>
    <name evidence="3" type="ORF">QYE76_059484</name>
</gene>
<dbReference type="EMBL" id="JAUUTY010000004">
    <property type="protein sequence ID" value="KAK1641679.1"/>
    <property type="molecule type" value="Genomic_DNA"/>
</dbReference>
<feature type="compositionally biased region" description="Gly residues" evidence="1">
    <location>
        <begin position="269"/>
        <end position="281"/>
    </location>
</feature>
<keyword evidence="4" id="KW-1185">Reference proteome</keyword>
<sequence>MADDAGNAAAATAGLAAPALDPNTGAPVAINPAAAPGALGAPLAVPPAMALPQVPHVPAPISFYMRGVQIRNILPFTLDLSTGSYNQWRTHMELAVEEYGVLDHLTAPAPAAPDAEWRTVDLILKRWIYGSISRELTGMILDTTKTARQLYVALAEIFLNNRRHRAVHLTSDLHDQRQGSLGIAQYCARIKTIADALRDCDQAPTDDTLVTVLTRGLHERHHVTGKILLSNSGRLSFDDARNMLLLDEMQGRATDRVASQSALIALGRGGGGPPGGHGGGGVPPPAPGFPRPPGTHGGIGTYGANYGAPSSPSPNQGKTKRKRVTNNGGYTNYGAGSPQPHEQRPWTGYVQAWPYAGPRLPGLLGPRPPQALTAMQPPPHYAVPYPGPAYAAPPSVLQHPLYHVPPPPPQQLLFPAPGQAFGTNPPPDYIPPPQQYTVANNTGASTSNSFEQSALIGALNDLSMQGQSGPWIADSGASAHMSANQDRTTGRVYTSRHVTFDESVFPFAVDLTPDHVDYEFDHGPDPDPPLPSLLPPLFPSDPRPAPTPAAPQNSPTAACHDLLPAPDSATATPSAAPSPMTPAPSSSSSSANSSPPPAPSKSIPTRVSRQAPPPSHPMATRSHHGIFRPRRLFNLAATSSPSPIPSNYRTALNDPHWAAAMRSEFSALIDNSTWQLVPRPSGANVVSGKWVFRHKYHSDGTLARYKARWVVRGFSQEHGIDYDETFSPVVKPSTIRIILSLAVSSHWPIHQLDVKNAFLHGNLSEVVYCQQPKGFEDPSAPSHVCLLRKSLYGLKQAPRAWFTRFATFITSVGFVASKSDTSLFIFHSSSAVAYLLLYVDDIVLTASSDDFLSKIISTLSAEFSMTDLGPLSHFLGISVSRTSNGLHLSQRQYALDLIDRAGMHDCNPVKTPIDSGSKLSLHDGDLLDNPTHYRSLTGALQYLTLTRPEISYAVQQACLFMHAPRSSHLNLVKRIIRYIKGTLDFGTSITPSSTSSLVAYSDADWAGCPDTRRSTSGFCVFLGDNLISWSSKRQLTVSRSSAEAEYRAVAHVVAESCWVRNLLQELHCPIHRSTVVYCDNVSAVYLSVNPVQHRRTKHIEIDIHFVRDKVQVGEVRVLHIPTASQYADVFTKGLPTAAFVEFRSSLTVQEPPVDTAGG</sequence>
<dbReference type="AlphaFoldDB" id="A0AAD8RY41"/>
<name>A0AAD8RY41_LOLMU</name>
<reference evidence="3" key="1">
    <citation type="submission" date="2023-07" db="EMBL/GenBank/DDBJ databases">
        <title>A chromosome-level genome assembly of Lolium multiflorum.</title>
        <authorList>
            <person name="Chen Y."/>
            <person name="Copetti D."/>
            <person name="Kolliker R."/>
            <person name="Studer B."/>
        </authorList>
    </citation>
    <scope>NUCLEOTIDE SEQUENCE</scope>
    <source>
        <strain evidence="3">02402/16</strain>
        <tissue evidence="3">Leaf</tissue>
    </source>
</reference>
<evidence type="ECO:0000256" key="1">
    <source>
        <dbReference type="SAM" id="MobiDB-lite"/>
    </source>
</evidence>
<dbReference type="InterPro" id="IPR013103">
    <property type="entry name" value="RVT_2"/>
</dbReference>
<feature type="compositionally biased region" description="Pro residues" evidence="1">
    <location>
        <begin position="282"/>
        <end position="293"/>
    </location>
</feature>
<feature type="compositionally biased region" description="Pro residues" evidence="1">
    <location>
        <begin position="526"/>
        <end position="549"/>
    </location>
</feature>
<protein>
    <recommendedName>
        <fullName evidence="2">Reverse transcriptase Ty1/copia-type domain-containing protein</fullName>
    </recommendedName>
</protein>
<dbReference type="PANTHER" id="PTHR11439:SF524">
    <property type="entry name" value="RNA-DIRECTED DNA POLYMERASE, PROTEIN KINASE RLK-PELLE-DLSV FAMILY"/>
    <property type="match status" value="1"/>
</dbReference>
<dbReference type="SUPFAM" id="SSF56672">
    <property type="entry name" value="DNA/RNA polymerases"/>
    <property type="match status" value="1"/>
</dbReference>
<evidence type="ECO:0000313" key="3">
    <source>
        <dbReference type="EMBL" id="KAK1641679.1"/>
    </source>
</evidence>
<comment type="caution">
    <text evidence="3">The sequence shown here is derived from an EMBL/GenBank/DDBJ whole genome shotgun (WGS) entry which is preliminary data.</text>
</comment>
<accession>A0AAD8RY41</accession>
<evidence type="ECO:0000259" key="2">
    <source>
        <dbReference type="Pfam" id="PF07727"/>
    </source>
</evidence>
<feature type="compositionally biased region" description="Low complexity" evidence="1">
    <location>
        <begin position="325"/>
        <end position="334"/>
    </location>
</feature>
<feature type="region of interest" description="Disordered" evidence="1">
    <location>
        <begin position="470"/>
        <end position="490"/>
    </location>
</feature>
<proteinExistence type="predicted"/>
<dbReference type="PANTHER" id="PTHR11439">
    <property type="entry name" value="GAG-POL-RELATED RETROTRANSPOSON"/>
    <property type="match status" value="1"/>
</dbReference>
<dbReference type="Pfam" id="PF14223">
    <property type="entry name" value="Retrotran_gag_2"/>
    <property type="match status" value="1"/>
</dbReference>
<feature type="region of interest" description="Disordered" evidence="1">
    <location>
        <begin position="518"/>
        <end position="623"/>
    </location>
</feature>
<dbReference type="InterPro" id="IPR043502">
    <property type="entry name" value="DNA/RNA_pol_sf"/>
</dbReference>
<dbReference type="CDD" id="cd09272">
    <property type="entry name" value="RNase_HI_RT_Ty1"/>
    <property type="match status" value="1"/>
</dbReference>
<dbReference type="PRINTS" id="PR01217">
    <property type="entry name" value="PRICHEXTENSN"/>
</dbReference>
<organism evidence="3 4">
    <name type="scientific">Lolium multiflorum</name>
    <name type="common">Italian ryegrass</name>
    <name type="synonym">Lolium perenne subsp. multiflorum</name>
    <dbReference type="NCBI Taxonomy" id="4521"/>
    <lineage>
        <taxon>Eukaryota</taxon>
        <taxon>Viridiplantae</taxon>
        <taxon>Streptophyta</taxon>
        <taxon>Embryophyta</taxon>
        <taxon>Tracheophyta</taxon>
        <taxon>Spermatophyta</taxon>
        <taxon>Magnoliopsida</taxon>
        <taxon>Liliopsida</taxon>
        <taxon>Poales</taxon>
        <taxon>Poaceae</taxon>
        <taxon>BOP clade</taxon>
        <taxon>Pooideae</taxon>
        <taxon>Poodae</taxon>
        <taxon>Poeae</taxon>
        <taxon>Poeae Chloroplast Group 2 (Poeae type)</taxon>
        <taxon>Loliodinae</taxon>
        <taxon>Loliinae</taxon>
        <taxon>Lolium</taxon>
    </lineage>
</organism>